<keyword evidence="15" id="KW-1185">Reference proteome</keyword>
<dbReference type="PROSITE" id="PS00099">
    <property type="entry name" value="THIOLASE_3"/>
    <property type="match status" value="1"/>
</dbReference>
<dbReference type="CDD" id="cd00751">
    <property type="entry name" value="thiolase"/>
    <property type="match status" value="1"/>
</dbReference>
<evidence type="ECO:0000256" key="10">
    <source>
        <dbReference type="ARBA" id="ARBA00023315"/>
    </source>
</evidence>
<comment type="subunit">
    <text evidence="3">Homotetramer.</text>
</comment>
<keyword evidence="10 11" id="KW-0012">Acyltransferase</keyword>
<dbReference type="PANTHER" id="PTHR18919:SF156">
    <property type="entry name" value="ACETYL-COA ACETYLTRANSFERASE, MITOCHONDRIAL"/>
    <property type="match status" value="1"/>
</dbReference>
<dbReference type="InterPro" id="IPR020617">
    <property type="entry name" value="Thiolase_C"/>
</dbReference>
<proteinExistence type="inferred from homology"/>
<evidence type="ECO:0000313" key="15">
    <source>
        <dbReference type="Proteomes" id="UP001163828"/>
    </source>
</evidence>
<evidence type="ECO:0000313" key="14">
    <source>
        <dbReference type="EMBL" id="KAJ3999531.1"/>
    </source>
</evidence>
<dbReference type="Pfam" id="PF00108">
    <property type="entry name" value="Thiolase_N"/>
    <property type="match status" value="1"/>
</dbReference>
<evidence type="ECO:0000256" key="7">
    <source>
        <dbReference type="ARBA" id="ARBA00022946"/>
    </source>
</evidence>
<evidence type="ECO:0000256" key="8">
    <source>
        <dbReference type="ARBA" id="ARBA00022958"/>
    </source>
</evidence>
<evidence type="ECO:0000256" key="5">
    <source>
        <dbReference type="ARBA" id="ARBA00022679"/>
    </source>
</evidence>
<organism evidence="14 15">
    <name type="scientific">Lentinula boryana</name>
    <dbReference type="NCBI Taxonomy" id="40481"/>
    <lineage>
        <taxon>Eukaryota</taxon>
        <taxon>Fungi</taxon>
        <taxon>Dikarya</taxon>
        <taxon>Basidiomycota</taxon>
        <taxon>Agaricomycotina</taxon>
        <taxon>Agaricomycetes</taxon>
        <taxon>Agaricomycetidae</taxon>
        <taxon>Agaricales</taxon>
        <taxon>Marasmiineae</taxon>
        <taxon>Omphalotaceae</taxon>
        <taxon>Lentinula</taxon>
    </lineage>
</organism>
<dbReference type="InterPro" id="IPR016039">
    <property type="entry name" value="Thiolase-like"/>
</dbReference>
<keyword evidence="6" id="KW-0479">Metal-binding</keyword>
<evidence type="ECO:0000256" key="1">
    <source>
        <dbReference type="ARBA" id="ARBA00004173"/>
    </source>
</evidence>
<keyword evidence="9" id="KW-0496">Mitochondrion</keyword>
<dbReference type="InterPro" id="IPR002155">
    <property type="entry name" value="Thiolase"/>
</dbReference>
<dbReference type="InterPro" id="IPR020616">
    <property type="entry name" value="Thiolase_N"/>
</dbReference>
<dbReference type="Proteomes" id="UP001163828">
    <property type="component" value="Unassembled WGS sequence"/>
</dbReference>
<sequence>MLARLTRSSSPPLSHLLHLRKMSTEAVIVAASRTPTGSINGALKSFTAPQLGSLALKHALASKNIDPTTVEEIYFGNVVQAGVGQSPARQVALSSGMSSRSDATTINKVCASGMKSIMLASQSIQLGQASVVAAGGMESMSNAPFLLPRQNPVFGKFTTIDSLEYDGLWDTYNNQAMGCCGESAAEKHCISREDQDAHAVESYKRAEKAWKDGAFDAEIVPITVKGKKGDTVVREDEEYKRIIYEKVPSLRSAFKQGGSITAANSSPLNDGASALILMSAEKAKELGLTPLAKVISYADAGMDPIDFPIAPTVALPKALERAKLTVDDISLFEINEAFSVVVRIAEKVLKIDPAKININGGAVALGHAIGSSGSRIVVSLVHALKSGQYGAAGVCNGGGAASAIIIQKL</sequence>
<dbReference type="InterPro" id="IPR020610">
    <property type="entry name" value="Thiolase_AS"/>
</dbReference>
<accession>A0ABQ8QLV2</accession>
<evidence type="ECO:0000256" key="9">
    <source>
        <dbReference type="ARBA" id="ARBA00023128"/>
    </source>
</evidence>
<comment type="caution">
    <text evidence="14">The sequence shown here is derived from an EMBL/GenBank/DDBJ whole genome shotgun (WGS) entry which is preliminary data.</text>
</comment>
<evidence type="ECO:0000259" key="12">
    <source>
        <dbReference type="Pfam" id="PF00108"/>
    </source>
</evidence>
<gene>
    <name evidence="14" type="ORF">F5050DRAFT_1737526</name>
</gene>
<dbReference type="PROSITE" id="PS00098">
    <property type="entry name" value="THIOLASE_1"/>
    <property type="match status" value="1"/>
</dbReference>
<dbReference type="EC" id="2.3.1.9" evidence="4"/>
<dbReference type="SUPFAM" id="SSF53901">
    <property type="entry name" value="Thiolase-like"/>
    <property type="match status" value="2"/>
</dbReference>
<name>A0ABQ8QLV2_9AGAR</name>
<evidence type="ECO:0000256" key="11">
    <source>
        <dbReference type="RuleBase" id="RU003557"/>
    </source>
</evidence>
<dbReference type="InterPro" id="IPR020615">
    <property type="entry name" value="Thiolase_acyl_enz_int_AS"/>
</dbReference>
<dbReference type="PANTHER" id="PTHR18919">
    <property type="entry name" value="ACETYL-COA C-ACYLTRANSFERASE"/>
    <property type="match status" value="1"/>
</dbReference>
<protein>
    <recommendedName>
        <fullName evidence="4">acetyl-CoA C-acetyltransferase</fullName>
        <ecNumber evidence="4">2.3.1.9</ecNumber>
    </recommendedName>
</protein>
<keyword evidence="8" id="KW-0630">Potassium</keyword>
<reference evidence="14" key="1">
    <citation type="submission" date="2022-08" db="EMBL/GenBank/DDBJ databases">
        <authorList>
            <consortium name="DOE Joint Genome Institute"/>
            <person name="Min B."/>
            <person name="Riley R."/>
            <person name="Sierra-Patev S."/>
            <person name="Naranjo-Ortiz M."/>
            <person name="Looney B."/>
            <person name="Konkel Z."/>
            <person name="Slot J.C."/>
            <person name="Sakamoto Y."/>
            <person name="Steenwyk J.L."/>
            <person name="Rokas A."/>
            <person name="Carro J."/>
            <person name="Camarero S."/>
            <person name="Ferreira P."/>
            <person name="Molpeceres G."/>
            <person name="Ruiz-Duenas F.J."/>
            <person name="Serrano A."/>
            <person name="Henrissat B."/>
            <person name="Drula E."/>
            <person name="Hughes K.W."/>
            <person name="Mata J.L."/>
            <person name="Ishikawa N.K."/>
            <person name="Vargas-Isla R."/>
            <person name="Ushijima S."/>
            <person name="Smith C.A."/>
            <person name="Ahrendt S."/>
            <person name="Andreopoulos W."/>
            <person name="He G."/>
            <person name="Labutti K."/>
            <person name="Lipzen A."/>
            <person name="Ng V."/>
            <person name="Sandor L."/>
            <person name="Barry K."/>
            <person name="Martinez A.T."/>
            <person name="Xiao Y."/>
            <person name="Gibbons J.G."/>
            <person name="Terashima K."/>
            <person name="Hibbett D.S."/>
            <person name="Grigoriev I.V."/>
        </authorList>
    </citation>
    <scope>NUCLEOTIDE SEQUENCE</scope>
    <source>
        <strain evidence="14">TFB10827</strain>
    </source>
</reference>
<feature type="domain" description="Thiolase N-terminal" evidence="12">
    <location>
        <begin position="27"/>
        <end position="280"/>
    </location>
</feature>
<dbReference type="NCBIfam" id="TIGR01930">
    <property type="entry name" value="AcCoA-C-Actrans"/>
    <property type="match status" value="1"/>
</dbReference>
<keyword evidence="5 11" id="KW-0808">Transferase</keyword>
<dbReference type="Pfam" id="PF02803">
    <property type="entry name" value="Thiolase_C"/>
    <property type="match status" value="1"/>
</dbReference>
<evidence type="ECO:0000259" key="13">
    <source>
        <dbReference type="Pfam" id="PF02803"/>
    </source>
</evidence>
<dbReference type="EMBL" id="MU790537">
    <property type="protein sequence ID" value="KAJ3999531.1"/>
    <property type="molecule type" value="Genomic_DNA"/>
</dbReference>
<feature type="domain" description="Thiolase C-terminal" evidence="13">
    <location>
        <begin position="288"/>
        <end position="408"/>
    </location>
</feature>
<evidence type="ECO:0000256" key="2">
    <source>
        <dbReference type="ARBA" id="ARBA00010982"/>
    </source>
</evidence>
<comment type="similarity">
    <text evidence="2 11">Belongs to the thiolase-like superfamily. Thiolase family.</text>
</comment>
<evidence type="ECO:0000256" key="4">
    <source>
        <dbReference type="ARBA" id="ARBA00012705"/>
    </source>
</evidence>
<comment type="subcellular location">
    <subcellularLocation>
        <location evidence="1">Mitochondrion</location>
    </subcellularLocation>
</comment>
<dbReference type="PIRSF" id="PIRSF000429">
    <property type="entry name" value="Ac-CoA_Ac_transf"/>
    <property type="match status" value="1"/>
</dbReference>
<keyword evidence="7" id="KW-0809">Transit peptide</keyword>
<dbReference type="Gene3D" id="3.40.47.10">
    <property type="match status" value="2"/>
</dbReference>
<evidence type="ECO:0000256" key="3">
    <source>
        <dbReference type="ARBA" id="ARBA00011881"/>
    </source>
</evidence>
<evidence type="ECO:0000256" key="6">
    <source>
        <dbReference type="ARBA" id="ARBA00022723"/>
    </source>
</evidence>